<protein>
    <recommendedName>
        <fullName evidence="5">N-acetyltransferase domain-containing protein</fullName>
    </recommendedName>
</protein>
<accession>D8LWU7</accession>
<dbReference type="Pfam" id="PF00583">
    <property type="entry name" value="Acetyltransf_1"/>
    <property type="match status" value="1"/>
</dbReference>
<proteinExistence type="inferred from homology"/>
<dbReference type="GO" id="GO:0031415">
    <property type="term" value="C:NatA complex"/>
    <property type="evidence" value="ECO:0007669"/>
    <property type="project" value="InterPro"/>
</dbReference>
<dbReference type="PROSITE" id="PS51186">
    <property type="entry name" value="GNAT"/>
    <property type="match status" value="1"/>
</dbReference>
<dbReference type="InParanoid" id="D8LWU7"/>
<dbReference type="RefSeq" id="XP_012894334.1">
    <property type="nucleotide sequence ID" value="XM_013038880.1"/>
</dbReference>
<feature type="region of interest" description="Disordered" evidence="4">
    <location>
        <begin position="164"/>
        <end position="186"/>
    </location>
</feature>
<dbReference type="InterPro" id="IPR045047">
    <property type="entry name" value="Ard1-like"/>
</dbReference>
<evidence type="ECO:0000313" key="7">
    <source>
        <dbReference type="Proteomes" id="UP000008312"/>
    </source>
</evidence>
<dbReference type="Proteomes" id="UP000008312">
    <property type="component" value="Unassembled WGS sequence"/>
</dbReference>
<evidence type="ECO:0000256" key="1">
    <source>
        <dbReference type="ARBA" id="ARBA00022679"/>
    </source>
</evidence>
<evidence type="ECO:0000256" key="3">
    <source>
        <dbReference type="ARBA" id="ARBA00025786"/>
    </source>
</evidence>
<keyword evidence="7" id="KW-1185">Reference proteome</keyword>
<evidence type="ECO:0000256" key="4">
    <source>
        <dbReference type="SAM" id="MobiDB-lite"/>
    </source>
</evidence>
<evidence type="ECO:0000256" key="2">
    <source>
        <dbReference type="ARBA" id="ARBA00023315"/>
    </source>
</evidence>
<dbReference type="OrthoDB" id="25586at2759"/>
<evidence type="ECO:0000313" key="6">
    <source>
        <dbReference type="EMBL" id="CBK20286.2"/>
    </source>
</evidence>
<dbReference type="OMA" id="MSMQNAN"/>
<gene>
    <name evidence="6" type="ORF">GSBLH_T00000645001</name>
</gene>
<dbReference type="SUPFAM" id="SSF55729">
    <property type="entry name" value="Acyl-CoA N-acyltransferases (Nat)"/>
    <property type="match status" value="1"/>
</dbReference>
<dbReference type="InterPro" id="IPR016181">
    <property type="entry name" value="Acyl_CoA_acyltransferase"/>
</dbReference>
<dbReference type="CDD" id="cd04301">
    <property type="entry name" value="NAT_SF"/>
    <property type="match status" value="1"/>
</dbReference>
<dbReference type="EMBL" id="FN668638">
    <property type="protein sequence ID" value="CBK20286.2"/>
    <property type="molecule type" value="Genomic_DNA"/>
</dbReference>
<dbReference type="AlphaFoldDB" id="D8LWU7"/>
<dbReference type="InterPro" id="IPR000182">
    <property type="entry name" value="GNAT_dom"/>
</dbReference>
<dbReference type="GO" id="GO:1990190">
    <property type="term" value="F:protein-N-terminal-glutamate acetyltransferase activity"/>
    <property type="evidence" value="ECO:0007669"/>
    <property type="project" value="TreeGrafter"/>
</dbReference>
<comment type="similarity">
    <text evidence="3">Belongs to the acetyltransferase family. ARD1 subfamily.</text>
</comment>
<organism evidence="6">
    <name type="scientific">Blastocystis hominis</name>
    <dbReference type="NCBI Taxonomy" id="12968"/>
    <lineage>
        <taxon>Eukaryota</taxon>
        <taxon>Sar</taxon>
        <taxon>Stramenopiles</taxon>
        <taxon>Bigyra</taxon>
        <taxon>Opalozoa</taxon>
        <taxon>Opalinata</taxon>
        <taxon>Blastocystidae</taxon>
        <taxon>Blastocystis</taxon>
    </lineage>
</organism>
<sequence length="186" mass="21354">MTSIRRFNTDDLISIQTQNLLSLPENYTMKYYYFHLITAPELSWVAVDDKNHVVGYVLAKVDDDDSTCGAITSVAVNRNYRRLGLANRLIRQSQRKMMEIYNLKRCRLNVRESNYAAQHLYEKTLGFKRIDVDVKYYADGENGVKMEQDLVALRAELGLPAFKGEASNEDSASEKASEKKSKKNKK</sequence>
<dbReference type="GeneID" id="24917947"/>
<dbReference type="Gene3D" id="3.40.630.30">
    <property type="match status" value="1"/>
</dbReference>
<dbReference type="PANTHER" id="PTHR23091:SF4">
    <property type="entry name" value="N-TERMINAL AMINO-ACID N(ALPHA)-ACETYLTRANSFERASE NATA"/>
    <property type="match status" value="1"/>
</dbReference>
<reference evidence="6" key="1">
    <citation type="submission" date="2010-02" db="EMBL/GenBank/DDBJ databases">
        <title>Sequencing and annotation of the Blastocystis hominis genome.</title>
        <authorList>
            <person name="Wincker P."/>
        </authorList>
    </citation>
    <scope>NUCLEOTIDE SEQUENCE</scope>
    <source>
        <strain evidence="6">Singapore isolate B</strain>
    </source>
</reference>
<dbReference type="PANTHER" id="PTHR23091">
    <property type="entry name" value="N-TERMINAL ACETYLTRANSFERASE"/>
    <property type="match status" value="1"/>
</dbReference>
<dbReference type="GO" id="GO:1990189">
    <property type="term" value="F:protein N-terminal-serine acetyltransferase activity"/>
    <property type="evidence" value="ECO:0007669"/>
    <property type="project" value="TreeGrafter"/>
</dbReference>
<name>D8LWU7_BLAHO</name>
<dbReference type="FunCoup" id="D8LWU7">
    <property type="interactions" value="216"/>
</dbReference>
<feature type="domain" description="N-acetyltransferase" evidence="5">
    <location>
        <begin position="2"/>
        <end position="151"/>
    </location>
</feature>
<keyword evidence="1" id="KW-0808">Transferase</keyword>
<evidence type="ECO:0000259" key="5">
    <source>
        <dbReference type="PROSITE" id="PS51186"/>
    </source>
</evidence>
<keyword evidence="2" id="KW-0012">Acyltransferase</keyword>